<organism evidence="1">
    <name type="scientific">Bradyrhizobium diazoefficiens</name>
    <dbReference type="NCBI Taxonomy" id="1355477"/>
    <lineage>
        <taxon>Bacteria</taxon>
        <taxon>Pseudomonadati</taxon>
        <taxon>Pseudomonadota</taxon>
        <taxon>Alphaproteobacteria</taxon>
        <taxon>Hyphomicrobiales</taxon>
        <taxon>Nitrobacteraceae</taxon>
        <taxon>Bradyrhizobium</taxon>
    </lineage>
</organism>
<evidence type="ECO:0000313" key="1">
    <source>
        <dbReference type="EMBL" id="BCE39688.1"/>
    </source>
</evidence>
<sequence>MANLRACGCGAAFLPHRRSQKFCSRRCAALARPPRPSRPRCRRAEGQPNPFVLRLLDIQPLERRARGGWRFGTRRISDGVADRLIASGRAEIRGSKLHSRQTEAT</sequence>
<dbReference type="AlphaFoldDB" id="A0A809YP85"/>
<protein>
    <submittedName>
        <fullName evidence="1">Uncharacterized protein</fullName>
    </submittedName>
</protein>
<gene>
    <name evidence="1" type="ORF">XF3B_47190</name>
</gene>
<accession>A0A809YP85</accession>
<reference evidence="1" key="1">
    <citation type="submission" date="2020-05" db="EMBL/GenBank/DDBJ databases">
        <title>Complete genome sequence of Bradyrhizobium diazoefficiens XF3 isolated from soybean nodule.</title>
        <authorList>
            <person name="Noda R."/>
            <person name="Kakizaki K."/>
            <person name="Minamisawa K."/>
        </authorList>
    </citation>
    <scope>NUCLEOTIDE SEQUENCE</scope>
    <source>
        <strain evidence="1">XF3</strain>
    </source>
</reference>
<name>A0A809YP85_9BRAD</name>
<dbReference type="EMBL" id="AP023093">
    <property type="protein sequence ID" value="BCE39688.1"/>
    <property type="molecule type" value="Genomic_DNA"/>
</dbReference>
<proteinExistence type="predicted"/>
<dbReference type="RefSeq" id="WP_182872608.1">
    <property type="nucleotide sequence ID" value="NZ_AP022639.1"/>
</dbReference>